<evidence type="ECO:0000313" key="3">
    <source>
        <dbReference type="EMBL" id="KAL1876504.1"/>
    </source>
</evidence>
<dbReference type="EMBL" id="JAWRVE010000016">
    <property type="protein sequence ID" value="KAL1876504.1"/>
    <property type="molecule type" value="Genomic_DNA"/>
</dbReference>
<dbReference type="PANTHER" id="PTHR35569:SF1">
    <property type="entry name" value="CYANAMIDE HYDRATASE DDI2-RELATED"/>
    <property type="match status" value="1"/>
</dbReference>
<evidence type="ECO:0000313" key="4">
    <source>
        <dbReference type="Proteomes" id="UP001583177"/>
    </source>
</evidence>
<dbReference type="Proteomes" id="UP001583177">
    <property type="component" value="Unassembled WGS sequence"/>
</dbReference>
<evidence type="ECO:0000256" key="1">
    <source>
        <dbReference type="SAM" id="MobiDB-lite"/>
    </source>
</evidence>
<comment type="caution">
    <text evidence="3">The sequence shown here is derived from an EMBL/GenBank/DDBJ whole genome shotgun (WGS) entry which is preliminary data.</text>
</comment>
<dbReference type="SUPFAM" id="SSF109604">
    <property type="entry name" value="HD-domain/PDEase-like"/>
    <property type="match status" value="1"/>
</dbReference>
<dbReference type="PANTHER" id="PTHR35569">
    <property type="entry name" value="CYANAMIDE HYDRATASE DDI2-RELATED"/>
    <property type="match status" value="1"/>
</dbReference>
<proteinExistence type="predicted"/>
<dbReference type="InterPro" id="IPR003607">
    <property type="entry name" value="HD/PDEase_dom"/>
</dbReference>
<keyword evidence="4" id="KW-1185">Reference proteome</keyword>
<dbReference type="InterPro" id="IPR006674">
    <property type="entry name" value="HD_domain"/>
</dbReference>
<dbReference type="Gene3D" id="1.10.3210.10">
    <property type="entry name" value="Hypothetical protein af1432"/>
    <property type="match status" value="1"/>
</dbReference>
<protein>
    <recommendedName>
        <fullName evidence="2">HD domain-containing protein</fullName>
    </recommendedName>
</protein>
<evidence type="ECO:0000259" key="2">
    <source>
        <dbReference type="Pfam" id="PF01966"/>
    </source>
</evidence>
<gene>
    <name evidence="3" type="ORF">Daus18300_002748</name>
</gene>
<feature type="region of interest" description="Disordered" evidence="1">
    <location>
        <begin position="1"/>
        <end position="22"/>
    </location>
</feature>
<accession>A0ABR3XKK4</accession>
<name>A0ABR3XKK4_9PEZI</name>
<dbReference type="Pfam" id="PF01966">
    <property type="entry name" value="HD"/>
    <property type="match status" value="1"/>
</dbReference>
<organism evidence="3 4">
    <name type="scientific">Diaporthe australafricana</name>
    <dbReference type="NCBI Taxonomy" id="127596"/>
    <lineage>
        <taxon>Eukaryota</taxon>
        <taxon>Fungi</taxon>
        <taxon>Dikarya</taxon>
        <taxon>Ascomycota</taxon>
        <taxon>Pezizomycotina</taxon>
        <taxon>Sordariomycetes</taxon>
        <taxon>Sordariomycetidae</taxon>
        <taxon>Diaporthales</taxon>
        <taxon>Diaporthaceae</taxon>
        <taxon>Diaporthe</taxon>
    </lineage>
</organism>
<dbReference type="CDD" id="cd00077">
    <property type="entry name" value="HDc"/>
    <property type="match status" value="1"/>
</dbReference>
<sequence>MCNYSTNPQGPPAPRGTEPVLDAEVPDHPACTEALALAQSSLPASIFNHSFRTFLYARRAILLPDPTTLSVPSTTPHVLFVACMLHDIGISEAHAPEPERFEVTGANLAASLLRKHGVDGEAAREAWLAVAMHSSPHVAEGAGGLVRALRLAVRADFGIYEALVGANALGEAESRLPRLGVSKELGDLVVKQAMVVPSKAPGGSWPGDLVRAKEAEPEWEGVNKAF</sequence>
<reference evidence="3 4" key="1">
    <citation type="journal article" date="2024" name="IMA Fungus">
        <title>IMA Genome - F19 : A genome assembly and annotation guide to empower mycologists, including annotated draft genome sequences of Ceratocystis pirilliformis, Diaporthe australafricana, Fusarium ophioides, Paecilomyces lecythidis, and Sporothrix stenoceras.</title>
        <authorList>
            <person name="Aylward J."/>
            <person name="Wilson A.M."/>
            <person name="Visagie C.M."/>
            <person name="Spraker J."/>
            <person name="Barnes I."/>
            <person name="Buitendag C."/>
            <person name="Ceriani C."/>
            <person name="Del Mar Angel L."/>
            <person name="du Plessis D."/>
            <person name="Fuchs T."/>
            <person name="Gasser K."/>
            <person name="Kramer D."/>
            <person name="Li W."/>
            <person name="Munsamy K."/>
            <person name="Piso A."/>
            <person name="Price J.L."/>
            <person name="Sonnekus B."/>
            <person name="Thomas C."/>
            <person name="van der Nest A."/>
            <person name="van Dijk A."/>
            <person name="van Heerden A."/>
            <person name="van Vuuren N."/>
            <person name="Yilmaz N."/>
            <person name="Duong T.A."/>
            <person name="van der Merwe N.A."/>
            <person name="Wingfield M.J."/>
            <person name="Wingfield B.D."/>
        </authorList>
    </citation>
    <scope>NUCLEOTIDE SEQUENCE [LARGE SCALE GENOMIC DNA]</scope>
    <source>
        <strain evidence="3 4">CMW 18300</strain>
    </source>
</reference>
<feature type="domain" description="HD" evidence="2">
    <location>
        <begin position="47"/>
        <end position="140"/>
    </location>
</feature>